<feature type="repeat" description="ANK" evidence="2">
    <location>
        <begin position="1097"/>
        <end position="1129"/>
    </location>
</feature>
<gene>
    <name evidence="5" type="ORF">LTR84_002108</name>
</gene>
<dbReference type="Pfam" id="PF24883">
    <property type="entry name" value="NPHP3_N"/>
    <property type="match status" value="1"/>
</dbReference>
<dbReference type="InterPro" id="IPR027417">
    <property type="entry name" value="P-loop_NTPase"/>
</dbReference>
<feature type="repeat" description="ANK" evidence="2">
    <location>
        <begin position="1130"/>
        <end position="1162"/>
    </location>
</feature>
<evidence type="ECO:0000313" key="6">
    <source>
        <dbReference type="Proteomes" id="UP001358417"/>
    </source>
</evidence>
<dbReference type="GO" id="GO:0003824">
    <property type="term" value="F:catalytic activity"/>
    <property type="evidence" value="ECO:0007669"/>
    <property type="project" value="InterPro"/>
</dbReference>
<dbReference type="SMART" id="SM00248">
    <property type="entry name" value="ANK"/>
    <property type="match status" value="7"/>
</dbReference>
<feature type="repeat" description="ANK" evidence="2">
    <location>
        <begin position="1031"/>
        <end position="1063"/>
    </location>
</feature>
<dbReference type="PROSITE" id="PS50297">
    <property type="entry name" value="ANK_REP_REGION"/>
    <property type="match status" value="6"/>
</dbReference>
<feature type="repeat" description="ANK" evidence="2">
    <location>
        <begin position="1163"/>
        <end position="1183"/>
    </location>
</feature>
<evidence type="ECO:0000259" key="4">
    <source>
        <dbReference type="Pfam" id="PF24883"/>
    </source>
</evidence>
<dbReference type="Pfam" id="PF00023">
    <property type="entry name" value="Ank"/>
    <property type="match status" value="1"/>
</dbReference>
<keyword evidence="2" id="KW-0040">ANK repeat</keyword>
<dbReference type="GeneID" id="89970320"/>
<keyword evidence="6" id="KW-1185">Reference proteome</keyword>
<dbReference type="SUPFAM" id="SSF52540">
    <property type="entry name" value="P-loop containing nucleoside triphosphate hydrolases"/>
    <property type="match status" value="1"/>
</dbReference>
<evidence type="ECO:0000256" key="2">
    <source>
        <dbReference type="PROSITE-ProRule" id="PRU00023"/>
    </source>
</evidence>
<dbReference type="InterPro" id="IPR036770">
    <property type="entry name" value="Ankyrin_rpt-contain_sf"/>
</dbReference>
<dbReference type="PROSITE" id="PS50088">
    <property type="entry name" value="ANK_REPEAT"/>
    <property type="match status" value="6"/>
</dbReference>
<dbReference type="AlphaFoldDB" id="A0AAV9ND13"/>
<proteinExistence type="predicted"/>
<dbReference type="Pfam" id="PF01048">
    <property type="entry name" value="PNP_UDP_1"/>
    <property type="match status" value="1"/>
</dbReference>
<evidence type="ECO:0008006" key="7">
    <source>
        <dbReference type="Google" id="ProtNLM"/>
    </source>
</evidence>
<dbReference type="Gene3D" id="3.40.50.300">
    <property type="entry name" value="P-loop containing nucleotide triphosphate hydrolases"/>
    <property type="match status" value="1"/>
</dbReference>
<dbReference type="RefSeq" id="XP_064706576.1">
    <property type="nucleotide sequence ID" value="XM_064845722.1"/>
</dbReference>
<dbReference type="InterPro" id="IPR035994">
    <property type="entry name" value="Nucleoside_phosphorylase_sf"/>
</dbReference>
<dbReference type="InterPro" id="IPR053137">
    <property type="entry name" value="NLR-like"/>
</dbReference>
<evidence type="ECO:0000256" key="1">
    <source>
        <dbReference type="ARBA" id="ARBA00022737"/>
    </source>
</evidence>
<keyword evidence="1" id="KW-0677">Repeat</keyword>
<dbReference type="Pfam" id="PF12796">
    <property type="entry name" value="Ank_2"/>
    <property type="match status" value="2"/>
</dbReference>
<organism evidence="5 6">
    <name type="scientific">Exophiala bonariae</name>
    <dbReference type="NCBI Taxonomy" id="1690606"/>
    <lineage>
        <taxon>Eukaryota</taxon>
        <taxon>Fungi</taxon>
        <taxon>Dikarya</taxon>
        <taxon>Ascomycota</taxon>
        <taxon>Pezizomycotina</taxon>
        <taxon>Eurotiomycetes</taxon>
        <taxon>Chaetothyriomycetidae</taxon>
        <taxon>Chaetothyriales</taxon>
        <taxon>Herpotrichiellaceae</taxon>
        <taxon>Exophiala</taxon>
    </lineage>
</organism>
<accession>A0AAV9ND13</accession>
<feature type="repeat" description="ANK" evidence="2">
    <location>
        <begin position="998"/>
        <end position="1030"/>
    </location>
</feature>
<feature type="repeat" description="ANK" evidence="2">
    <location>
        <begin position="1064"/>
        <end position="1096"/>
    </location>
</feature>
<comment type="caution">
    <text evidence="5">The sequence shown here is derived from an EMBL/GenBank/DDBJ whole genome shotgun (WGS) entry which is preliminary data.</text>
</comment>
<dbReference type="EMBL" id="JAVRRD010000012">
    <property type="protein sequence ID" value="KAK5053134.1"/>
    <property type="molecule type" value="Genomic_DNA"/>
</dbReference>
<dbReference type="InterPro" id="IPR002110">
    <property type="entry name" value="Ankyrin_rpt"/>
</dbReference>
<dbReference type="InterPro" id="IPR056884">
    <property type="entry name" value="NPHP3-like_N"/>
</dbReference>
<feature type="domain" description="Nucleoside phosphorylase" evidence="3">
    <location>
        <begin position="48"/>
        <end position="336"/>
    </location>
</feature>
<dbReference type="Gene3D" id="3.40.50.1580">
    <property type="entry name" value="Nucleoside phosphorylase domain"/>
    <property type="match status" value="1"/>
</dbReference>
<evidence type="ECO:0000259" key="3">
    <source>
        <dbReference type="Pfam" id="PF01048"/>
    </source>
</evidence>
<dbReference type="Proteomes" id="UP001358417">
    <property type="component" value="Unassembled WGS sequence"/>
</dbReference>
<dbReference type="SUPFAM" id="SSF53167">
    <property type="entry name" value="Purine and uridine phosphorylases"/>
    <property type="match status" value="1"/>
</dbReference>
<reference evidence="5 6" key="1">
    <citation type="submission" date="2023-08" db="EMBL/GenBank/DDBJ databases">
        <title>Black Yeasts Isolated from many extreme environments.</title>
        <authorList>
            <person name="Coleine C."/>
            <person name="Stajich J.E."/>
            <person name="Selbmann L."/>
        </authorList>
    </citation>
    <scope>NUCLEOTIDE SEQUENCE [LARGE SCALE GENOMIC DNA]</scope>
    <source>
        <strain evidence="5 6">CCFEE 5792</strain>
    </source>
</reference>
<name>A0AAV9ND13_9EURO</name>
<dbReference type="Gene3D" id="1.25.40.20">
    <property type="entry name" value="Ankyrin repeat-containing domain"/>
    <property type="match status" value="3"/>
</dbReference>
<sequence length="1189" mass="133150">MQRPNHRHGASETLHLAKRRRLDKNLDGASPYYRATTSTQFCHSDYTVGWICALPLELAAATAMLDEIHPPLSNSPTDHNTYTLGQMGVHNVAVACIPSGVYGTTSAATVAHDMESTFPSVRVRLMVGIGGGAPSEQADIRLGDVVVSKPAGNHSGVVQYDYGKTVQHGGFERVGTLNKPPQLLLTAVSRLQANHMLRPSRIPDYLTEIATNYPDMAAKFTQSVRLQDQLFDARYEHNKSESNCKHCDPGRLVYRPVRSGNHPGIHYGLIASGNQVMKHGETRERLAQQLGILCFEMEAAGLMDQFPCLVIRGICDYADSHKNKVWQNYAAVTAAAYAKELLSVVSAIQLSEPPPTSDERPLPDEEQRRWLLESLRFDQIDTRHLTIKKAHANTCKWLLKRPEYLHWLDSEKFSQHHGFLWIKGKPGAGKSTLMKFAVTNARKSMKSKTVISFFFNARGGSLEKSTIGMYRSLLLQLFERLPGLQIGLDCLELAAWDGESHDWTIESLKALFHEAVGRLGQSSLVCFIDALDECDENQIREMITFFQSLGQPTTSNHARFQVCFASRHYPHITIAKGLNMDLEGQEGHTQDITNYIDNELRIGHSNQAEQVRADLQEKSSGVFMWVVLVVDILNKEHDEGRTIRRLQQKLKDIPRDLHELFRDLLTRDLRNQDELLLCIQWLLFAKQPLTPVQLYYGIISGIEPEDISKWDPDETPMDAIEKFILNSSKGLAEITKSKTPTVQFIHESVKDFLLKENGLGEVWSNLGSNFYGESHERLKQCCLNYLSIDVDYSIPLTDPLPKASTQEANNLYQSVLKWFPFLEYATRSVLYHANEAQATGVSQADFLQTFQLPRWVRLDNLFEKAEIRRHTPYVSLLYILAERNMFSLVRIHPSSLSCFEIEAERYGPPIFAAIATGSTETVQTLLKIQADDQPPTSPLHNLHEQYYQVANKRVDLGRTFTFSQRRDLSSYLYEHKDGILLAFLCASYKFGTESTYEDHRTMLSWAVTNGSEVVVKLLLAKGADLESKDEDGGKPLYWAAANGHAGVAKLLLEKGVNPGAKNYVGVTPLSIAAFHGHEAVVTLLLEKGVDLESIGFDGRTPLSSAACKGHKAVAMLLLDKGANIEFKDDQGRTPLWWVAMYGSEAVARRLLDKGADPGSKDNSGQTPLSIAARKGHSEVVRLLQSRLPT</sequence>
<dbReference type="GO" id="GO:0009116">
    <property type="term" value="P:nucleoside metabolic process"/>
    <property type="evidence" value="ECO:0007669"/>
    <property type="project" value="InterPro"/>
</dbReference>
<dbReference type="SUPFAM" id="SSF48403">
    <property type="entry name" value="Ankyrin repeat"/>
    <property type="match status" value="1"/>
</dbReference>
<feature type="domain" description="Nephrocystin 3-like N-terminal" evidence="4">
    <location>
        <begin position="393"/>
        <end position="567"/>
    </location>
</feature>
<dbReference type="PANTHER" id="PTHR46082">
    <property type="entry name" value="ATP/GTP-BINDING PROTEIN-RELATED"/>
    <property type="match status" value="1"/>
</dbReference>
<dbReference type="InterPro" id="IPR000845">
    <property type="entry name" value="Nucleoside_phosphorylase_d"/>
</dbReference>
<dbReference type="PANTHER" id="PTHR46082:SF11">
    <property type="entry name" value="AAA+ ATPASE DOMAIN-CONTAINING PROTEIN-RELATED"/>
    <property type="match status" value="1"/>
</dbReference>
<evidence type="ECO:0000313" key="5">
    <source>
        <dbReference type="EMBL" id="KAK5053134.1"/>
    </source>
</evidence>
<protein>
    <recommendedName>
        <fullName evidence="7">Nucleoside phosphorylase domain-containing protein</fullName>
    </recommendedName>
</protein>